<dbReference type="InterPro" id="IPR002068">
    <property type="entry name" value="A-crystallin/Hsp20_dom"/>
</dbReference>
<dbReference type="PANTHER" id="PTHR11527">
    <property type="entry name" value="HEAT-SHOCK PROTEIN 20 FAMILY MEMBER"/>
    <property type="match status" value="1"/>
</dbReference>
<proteinExistence type="inferred from homology"/>
<dbReference type="CDD" id="cd06464">
    <property type="entry name" value="ACD_sHsps-like"/>
    <property type="match status" value="1"/>
</dbReference>
<dbReference type="EMBL" id="MCOG01000234">
    <property type="protein sequence ID" value="ORY23390.1"/>
    <property type="molecule type" value="Genomic_DNA"/>
</dbReference>
<keyword evidence="7" id="KW-1185">Reference proteome</keyword>
<evidence type="ECO:0000313" key="7">
    <source>
        <dbReference type="Proteomes" id="UP000193920"/>
    </source>
</evidence>
<comment type="caution">
    <text evidence="6">The sequence shown here is derived from an EMBL/GenBank/DDBJ whole genome shotgun (WGS) entry which is preliminary data.</text>
</comment>
<evidence type="ECO:0000259" key="5">
    <source>
        <dbReference type="PROSITE" id="PS01031"/>
    </source>
</evidence>
<feature type="region of interest" description="Disordered" evidence="4">
    <location>
        <begin position="62"/>
        <end position="87"/>
    </location>
</feature>
<dbReference type="PROSITE" id="PS01031">
    <property type="entry name" value="SHSP"/>
    <property type="match status" value="1"/>
</dbReference>
<name>A0A1Y2AM69_9FUNG</name>
<evidence type="ECO:0000256" key="2">
    <source>
        <dbReference type="PROSITE-ProRule" id="PRU00285"/>
    </source>
</evidence>
<dbReference type="Gene3D" id="2.60.40.790">
    <property type="match status" value="1"/>
</dbReference>
<organism evidence="6 7">
    <name type="scientific">Neocallimastix californiae</name>
    <dbReference type="NCBI Taxonomy" id="1754190"/>
    <lineage>
        <taxon>Eukaryota</taxon>
        <taxon>Fungi</taxon>
        <taxon>Fungi incertae sedis</taxon>
        <taxon>Chytridiomycota</taxon>
        <taxon>Chytridiomycota incertae sedis</taxon>
        <taxon>Neocallimastigomycetes</taxon>
        <taxon>Neocallimastigales</taxon>
        <taxon>Neocallimastigaceae</taxon>
        <taxon>Neocallimastix</taxon>
    </lineage>
</organism>
<evidence type="ECO:0000256" key="3">
    <source>
        <dbReference type="RuleBase" id="RU003616"/>
    </source>
</evidence>
<dbReference type="AlphaFoldDB" id="A0A1Y2AM69"/>
<dbReference type="SUPFAM" id="SSF49764">
    <property type="entry name" value="HSP20-like chaperones"/>
    <property type="match status" value="1"/>
</dbReference>
<gene>
    <name evidence="6" type="ORF">LY90DRAFT_706879</name>
</gene>
<keyword evidence="1" id="KW-0346">Stress response</keyword>
<dbReference type="Proteomes" id="UP000193920">
    <property type="component" value="Unassembled WGS sequence"/>
</dbReference>
<protein>
    <submittedName>
        <fullName evidence="6">HSP20-like chaperone</fullName>
    </submittedName>
</protein>
<dbReference type="OrthoDB" id="1431247at2759"/>
<reference evidence="6 7" key="1">
    <citation type="submission" date="2016-08" db="EMBL/GenBank/DDBJ databases">
        <title>A Parts List for Fungal Cellulosomes Revealed by Comparative Genomics.</title>
        <authorList>
            <consortium name="DOE Joint Genome Institute"/>
            <person name="Haitjema C.H."/>
            <person name="Gilmore S.P."/>
            <person name="Henske J.K."/>
            <person name="Solomon K.V."/>
            <person name="De Groot R."/>
            <person name="Kuo A."/>
            <person name="Mondo S.J."/>
            <person name="Salamov A.A."/>
            <person name="Labutti K."/>
            <person name="Zhao Z."/>
            <person name="Chiniquy J."/>
            <person name="Barry K."/>
            <person name="Brewer H.M."/>
            <person name="Purvine S.O."/>
            <person name="Wright A.T."/>
            <person name="Boxma B."/>
            <person name="Van Alen T."/>
            <person name="Hackstein J.H."/>
            <person name="Baker S.E."/>
            <person name="Grigoriev I.V."/>
            <person name="O'Malley M.A."/>
        </authorList>
    </citation>
    <scope>NUCLEOTIDE SEQUENCE [LARGE SCALE GENOMIC DNA]</scope>
    <source>
        <strain evidence="6 7">G1</strain>
    </source>
</reference>
<dbReference type="Pfam" id="PF00011">
    <property type="entry name" value="HSP20"/>
    <property type="match status" value="1"/>
</dbReference>
<accession>A0A1Y2AM69</accession>
<comment type="similarity">
    <text evidence="2 3">Belongs to the small heat shock protein (HSP20) family.</text>
</comment>
<dbReference type="InterPro" id="IPR031107">
    <property type="entry name" value="Small_HSP"/>
</dbReference>
<evidence type="ECO:0000256" key="4">
    <source>
        <dbReference type="SAM" id="MobiDB-lite"/>
    </source>
</evidence>
<sequence>MSFFFYDEPIEENDRSISNNSVIEEPENDNENENGYYLHPYLSGYPYYYGYPPFFYPLTSNSDSDTESQNTNSITSKPVSKSKSARTSVPAPIPAAVPAPVPAPVPAAIPHPKARAKAAAKKRSSHLDKDVYKLVDFRPNNDLYEDENNYYIQLDLPGMSKEQIHMELSEDRILKISGKRQNKYKSPEMKSDLKISKMDCQYGKFSRAFNIHETADLDKISAKMENGVLLVTIPKAEPPKTQRRTIQVQ</sequence>
<evidence type="ECO:0000256" key="1">
    <source>
        <dbReference type="ARBA" id="ARBA00023016"/>
    </source>
</evidence>
<dbReference type="InterPro" id="IPR008978">
    <property type="entry name" value="HSP20-like_chaperone"/>
</dbReference>
<evidence type="ECO:0000313" key="6">
    <source>
        <dbReference type="EMBL" id="ORY23390.1"/>
    </source>
</evidence>
<feature type="domain" description="SHSP" evidence="5">
    <location>
        <begin position="132"/>
        <end position="249"/>
    </location>
</feature>
<feature type="region of interest" description="Disordered" evidence="4">
    <location>
        <begin position="12"/>
        <end position="32"/>
    </location>
</feature>